<name>A0A1K1QYD6_9BACT</name>
<dbReference type="Gene3D" id="2.60.40.1120">
    <property type="entry name" value="Carboxypeptidase-like, regulatory domain"/>
    <property type="match status" value="1"/>
</dbReference>
<dbReference type="InterPro" id="IPR036942">
    <property type="entry name" value="Beta-barrel_TonB_sf"/>
</dbReference>
<dbReference type="SUPFAM" id="SSF56935">
    <property type="entry name" value="Porins"/>
    <property type="match status" value="1"/>
</dbReference>
<keyword evidence="5 9" id="KW-0798">TonB box</keyword>
<evidence type="ECO:0000313" key="14">
    <source>
        <dbReference type="EMBL" id="WQG92359.1"/>
    </source>
</evidence>
<dbReference type="NCBIfam" id="TIGR04057">
    <property type="entry name" value="SusC_RagA_signa"/>
    <property type="match status" value="1"/>
</dbReference>
<reference evidence="14 16" key="2">
    <citation type="submission" date="2023-11" db="EMBL/GenBank/DDBJ databases">
        <title>MicrobeMod: A computational toolkit for identifying prokaryotic methylation and restriction-modification with nanopore sequencing.</title>
        <authorList>
            <person name="Crits-Christoph A."/>
            <person name="Kang S.C."/>
            <person name="Lee H."/>
            <person name="Ostrov N."/>
        </authorList>
    </citation>
    <scope>NUCLEOTIDE SEQUENCE [LARGE SCALE GENOMIC DNA]</scope>
    <source>
        <strain evidence="14 16">ATCC 23090</strain>
    </source>
</reference>
<dbReference type="InterPro" id="IPR008969">
    <property type="entry name" value="CarboxyPept-like_regulatory"/>
</dbReference>
<dbReference type="EMBL" id="FPIZ01000009">
    <property type="protein sequence ID" value="SFW64789.1"/>
    <property type="molecule type" value="Genomic_DNA"/>
</dbReference>
<evidence type="ECO:0000259" key="11">
    <source>
        <dbReference type="Pfam" id="PF00593"/>
    </source>
</evidence>
<dbReference type="Proteomes" id="UP001326715">
    <property type="component" value="Chromosome"/>
</dbReference>
<sequence length="1059" mass="119637">MRKLNSTFAVLCMAVMYSFVPLLLIAQPNQGRSDVTGIVKSEQTGEALWGVSVTVKNAANNFTASVQTDSAGLFTFSRLPAGPGYTFTFSFIGYDPQTLSGYHLKGGADFSLRVDLHYAEQKINEVVVVGYGSMQKKDLTGSISQLKTAKLEKESPRSIQDLLRSGVPGLIIGQSASAKGGGDIQVRGQRSLKASNDPLIVLDGVIFFGELSEINPQDVEHFDVLKDASAAAIYGAKSANGVIIITTKKGASEKPTIRFDASTGIATLGKSRQVYDAPGYLQYRSDLFNSTTRWQTPAKYLNPTKENLDKYGITLDNWKAYDALTGTPEEIWLLRLGLFDKELANYAKGRTYDWFKGSFQHGVQQNYNVSFSGKSKDALNYYFSLGYLNNEGIIVGDKYRAYRASVKLDGKVNKWMHTGLNVNFQDRSDGNLAVDWEAQIIQNSPFANPYDTLGKLDGQPMGASVNQGKNSQYDNFYKELEKGYTVLNTTLYQTIKLPFNITYQLNFSPRMQWFYNRYHESQNNPLWTDNGKVIRENTKNFDWQIDNIITWDYRFAQKHALKVTLLQNAEEHRSWNEAITATDFTPTDALGFHNLGAANPLKTTVSSNDTHSTGDALMARLFYAYDNRYMLTASIRRDGYSAFGASNPRATFPSLAFAWSFANESFFHWTPMSTGKLRLSWGMNGNRSIGIYQALSNLTTGAGRYPYVTSNGTVYELSQLYVDRMANYDLKWEATSAWNLGLDFGFFDNKLTGNIEAYYMPTTDLLMDQTLPDFTGFSTVTTNLGEVVNKGFELGLTAQTMSRKNFEWNTTFGVSMNRNQVKHLYYTYEDQLDGNGNIVGSKEIDDIKNGWFIGHDIASIWTYNVQGIWQEKEREEAAKYGEIPGDVKVEDVNRDGKYTNEDKQFMGMTTPRFRFTLRNDFNLFRNIDFSFNIYSNWGHKATSNDYLNNAGAQTDRQNTYVRKYWTPENPSNTYARLNSANVQNISPVRVIDKSYIRLDNVSISYTLPARLIRRIDMAQLKVYAAVRNVAVWAKNWEYWDPETTSLMPRYYTIGATASF</sequence>
<feature type="transmembrane region" description="Helical" evidence="10">
    <location>
        <begin position="7"/>
        <end position="26"/>
    </location>
</feature>
<dbReference type="PROSITE" id="PS52016">
    <property type="entry name" value="TONB_DEPENDENT_REC_3"/>
    <property type="match status" value="1"/>
</dbReference>
<keyword evidence="10" id="KW-1133">Transmembrane helix</keyword>
<proteinExistence type="inferred from homology"/>
<dbReference type="Gene3D" id="2.170.130.10">
    <property type="entry name" value="TonB-dependent receptor, plug domain"/>
    <property type="match status" value="1"/>
</dbReference>
<feature type="domain" description="TonB-dependent receptor-like beta-barrel" evidence="11">
    <location>
        <begin position="443"/>
        <end position="1029"/>
    </location>
</feature>
<evidence type="ECO:0000256" key="7">
    <source>
        <dbReference type="ARBA" id="ARBA00023237"/>
    </source>
</evidence>
<evidence type="ECO:0000256" key="1">
    <source>
        <dbReference type="ARBA" id="ARBA00004571"/>
    </source>
</evidence>
<evidence type="ECO:0000256" key="6">
    <source>
        <dbReference type="ARBA" id="ARBA00023136"/>
    </source>
</evidence>
<dbReference type="GO" id="GO:0009279">
    <property type="term" value="C:cell outer membrane"/>
    <property type="evidence" value="ECO:0007669"/>
    <property type="project" value="UniProtKB-SubCell"/>
</dbReference>
<dbReference type="InterPro" id="IPR012910">
    <property type="entry name" value="Plug_dom"/>
</dbReference>
<dbReference type="InterPro" id="IPR039426">
    <property type="entry name" value="TonB-dep_rcpt-like"/>
</dbReference>
<dbReference type="OrthoDB" id="9768177at2"/>
<dbReference type="Proteomes" id="UP000183788">
    <property type="component" value="Unassembled WGS sequence"/>
</dbReference>
<comment type="subcellular location">
    <subcellularLocation>
        <location evidence="1 8">Cell outer membrane</location>
        <topology evidence="1 8">Multi-pass membrane protein</topology>
    </subcellularLocation>
</comment>
<evidence type="ECO:0000256" key="8">
    <source>
        <dbReference type="PROSITE-ProRule" id="PRU01360"/>
    </source>
</evidence>
<organism evidence="13 15">
    <name type="scientific">Chitinophaga sancti</name>
    <dbReference type="NCBI Taxonomy" id="1004"/>
    <lineage>
        <taxon>Bacteria</taxon>
        <taxon>Pseudomonadati</taxon>
        <taxon>Bacteroidota</taxon>
        <taxon>Chitinophagia</taxon>
        <taxon>Chitinophagales</taxon>
        <taxon>Chitinophagaceae</taxon>
        <taxon>Chitinophaga</taxon>
    </lineage>
</organism>
<dbReference type="STRING" id="1004.SAMN05661012_03209"/>
<dbReference type="InterPro" id="IPR023996">
    <property type="entry name" value="TonB-dep_OMP_SusC/RagA"/>
</dbReference>
<dbReference type="InterPro" id="IPR023997">
    <property type="entry name" value="TonB-dep_OMP_SusC/RagA_CS"/>
</dbReference>
<reference evidence="13 15" key="1">
    <citation type="submission" date="2016-11" db="EMBL/GenBank/DDBJ databases">
        <authorList>
            <person name="Jaros S."/>
            <person name="Januszkiewicz K."/>
            <person name="Wedrychowicz H."/>
        </authorList>
    </citation>
    <scope>NUCLEOTIDE SEQUENCE [LARGE SCALE GENOMIC DNA]</scope>
    <source>
        <strain evidence="13 15">DSM 784</strain>
    </source>
</reference>
<keyword evidence="2 8" id="KW-0813">Transport</keyword>
<keyword evidence="4 8" id="KW-0812">Transmembrane</keyword>
<evidence type="ECO:0000256" key="2">
    <source>
        <dbReference type="ARBA" id="ARBA00022448"/>
    </source>
</evidence>
<dbReference type="SUPFAM" id="SSF49464">
    <property type="entry name" value="Carboxypeptidase regulatory domain-like"/>
    <property type="match status" value="1"/>
</dbReference>
<evidence type="ECO:0000259" key="12">
    <source>
        <dbReference type="Pfam" id="PF07715"/>
    </source>
</evidence>
<keyword evidence="16" id="KW-1185">Reference proteome</keyword>
<dbReference type="RefSeq" id="WP_072362165.1">
    <property type="nucleotide sequence ID" value="NZ_CP139972.1"/>
</dbReference>
<gene>
    <name evidence="13" type="ORF">SAMN05661012_03209</name>
    <name evidence="14" type="ORF">SR876_12660</name>
</gene>
<dbReference type="EMBL" id="CP140154">
    <property type="protein sequence ID" value="WQG92359.1"/>
    <property type="molecule type" value="Genomic_DNA"/>
</dbReference>
<dbReference type="Pfam" id="PF00593">
    <property type="entry name" value="TonB_dep_Rec_b-barrel"/>
    <property type="match status" value="1"/>
</dbReference>
<dbReference type="Gene3D" id="2.40.170.20">
    <property type="entry name" value="TonB-dependent receptor, beta-barrel domain"/>
    <property type="match status" value="1"/>
</dbReference>
<evidence type="ECO:0000313" key="13">
    <source>
        <dbReference type="EMBL" id="SFW64789.1"/>
    </source>
</evidence>
<dbReference type="InterPro" id="IPR037066">
    <property type="entry name" value="Plug_dom_sf"/>
</dbReference>
<dbReference type="Pfam" id="PF13620">
    <property type="entry name" value="CarboxypepD_reg"/>
    <property type="match status" value="1"/>
</dbReference>
<comment type="similarity">
    <text evidence="8 9">Belongs to the TonB-dependent receptor family.</text>
</comment>
<keyword evidence="7 8" id="KW-0998">Cell outer membrane</keyword>
<keyword evidence="3 8" id="KW-1134">Transmembrane beta strand</keyword>
<accession>A0A1K1QYD6</accession>
<dbReference type="Pfam" id="PF07715">
    <property type="entry name" value="Plug"/>
    <property type="match status" value="1"/>
</dbReference>
<evidence type="ECO:0000256" key="9">
    <source>
        <dbReference type="RuleBase" id="RU003357"/>
    </source>
</evidence>
<evidence type="ECO:0000313" key="16">
    <source>
        <dbReference type="Proteomes" id="UP001326715"/>
    </source>
</evidence>
<evidence type="ECO:0000256" key="4">
    <source>
        <dbReference type="ARBA" id="ARBA00022692"/>
    </source>
</evidence>
<dbReference type="AlphaFoldDB" id="A0A1K1QYD6"/>
<keyword evidence="6 8" id="KW-0472">Membrane</keyword>
<evidence type="ECO:0000256" key="5">
    <source>
        <dbReference type="ARBA" id="ARBA00023077"/>
    </source>
</evidence>
<evidence type="ECO:0000256" key="3">
    <source>
        <dbReference type="ARBA" id="ARBA00022452"/>
    </source>
</evidence>
<dbReference type="InterPro" id="IPR000531">
    <property type="entry name" value="Beta-barrel_TonB"/>
</dbReference>
<dbReference type="NCBIfam" id="TIGR04056">
    <property type="entry name" value="OMP_RagA_SusC"/>
    <property type="match status" value="1"/>
</dbReference>
<feature type="domain" description="TonB-dependent receptor plug" evidence="12">
    <location>
        <begin position="136"/>
        <end position="242"/>
    </location>
</feature>
<evidence type="ECO:0000256" key="10">
    <source>
        <dbReference type="SAM" id="Phobius"/>
    </source>
</evidence>
<protein>
    <submittedName>
        <fullName evidence="14">SusC/RagA family TonB-linked outer membrane protein</fullName>
    </submittedName>
    <submittedName>
        <fullName evidence="13">TonB-linked outer membrane protein, SusC/RagA family</fullName>
    </submittedName>
</protein>
<evidence type="ECO:0000313" key="15">
    <source>
        <dbReference type="Proteomes" id="UP000183788"/>
    </source>
</evidence>